<dbReference type="GO" id="GO:0000155">
    <property type="term" value="F:phosphorelay sensor kinase activity"/>
    <property type="evidence" value="ECO:0007669"/>
    <property type="project" value="InterPro"/>
</dbReference>
<organism evidence="14 15">
    <name type="scientific">Hungatella hathewayi</name>
    <dbReference type="NCBI Taxonomy" id="154046"/>
    <lineage>
        <taxon>Bacteria</taxon>
        <taxon>Bacillati</taxon>
        <taxon>Bacillota</taxon>
        <taxon>Clostridia</taxon>
        <taxon>Lachnospirales</taxon>
        <taxon>Lachnospiraceae</taxon>
        <taxon>Hungatella</taxon>
    </lineage>
</organism>
<dbReference type="PROSITE" id="PS50109">
    <property type="entry name" value="HIS_KIN"/>
    <property type="match status" value="1"/>
</dbReference>
<dbReference type="InterPro" id="IPR000014">
    <property type="entry name" value="PAS"/>
</dbReference>
<dbReference type="PRINTS" id="PR00344">
    <property type="entry name" value="BCTRLSENSOR"/>
</dbReference>
<dbReference type="InterPro" id="IPR003594">
    <property type="entry name" value="HATPase_dom"/>
</dbReference>
<dbReference type="Gene3D" id="3.40.50.2300">
    <property type="match status" value="1"/>
</dbReference>
<keyword evidence="10" id="KW-0175">Coiled coil</keyword>
<comment type="function">
    <text evidence="8">May play the central regulatory role in sporulation. It may be an element of the effector pathway responsible for the activation of sporulation genes in response to nutritional stress. Spo0A may act in concert with spo0H (a sigma factor) to control the expression of some genes that are critical to the sporulation process.</text>
</comment>
<feature type="coiled-coil region" evidence="10">
    <location>
        <begin position="884"/>
        <end position="911"/>
    </location>
</feature>
<reference evidence="14 15" key="1">
    <citation type="submission" date="2018-08" db="EMBL/GenBank/DDBJ databases">
        <title>A genome reference for cultivated species of the human gut microbiota.</title>
        <authorList>
            <person name="Zou Y."/>
            <person name="Xue W."/>
            <person name="Luo G."/>
        </authorList>
    </citation>
    <scope>NUCLEOTIDE SEQUENCE [LARGE SCALE GENOMIC DNA]</scope>
    <source>
        <strain evidence="14 15">AF19-21</strain>
    </source>
</reference>
<evidence type="ECO:0000256" key="5">
    <source>
        <dbReference type="ARBA" id="ARBA00022679"/>
    </source>
</evidence>
<dbReference type="SMART" id="SM00091">
    <property type="entry name" value="PAS"/>
    <property type="match status" value="4"/>
</dbReference>
<dbReference type="PANTHER" id="PTHR43047:SF72">
    <property type="entry name" value="OSMOSENSING HISTIDINE PROTEIN KINASE SLN1"/>
    <property type="match status" value="1"/>
</dbReference>
<evidence type="ECO:0000256" key="4">
    <source>
        <dbReference type="ARBA" id="ARBA00022553"/>
    </source>
</evidence>
<dbReference type="InterPro" id="IPR036097">
    <property type="entry name" value="HisK_dim/P_sf"/>
</dbReference>
<dbReference type="SMART" id="SM00086">
    <property type="entry name" value="PAC"/>
    <property type="match status" value="5"/>
</dbReference>
<name>A0A3E2WNV4_9FIRM</name>
<sequence>MKSENTEVLEQMKIIGDLAPCGIGLYDLETSEPIFLNKAYYKLIGYTEEEYQPIKTDFDALMFPQDTPVTRQSKFVFDQEGEATGYEYRIVRKDGQIRWVKLNVSKVNFGGQEFAFTSFTDITGEKEVASQLSLIAENAGSSMSLIKIIDNKKELIYANDAFFHNVGVERVQYQAEMEAFISAAVSETDCQRIWAAARTALSSGKPADITHRYLRPDGKTLWLNRRFAAIKQDSPDTFLIVSIVTDVTKEKEAELNTALEQSRFRTVISELNAAVFEWNLKDGSFYSSEAYQNYAISDVSNEDILNNRGPADIVHPDDRAELQRFFAETSSGSSNERVEVTLRLKMKNGTFHWCRMIAFFYGDTEGTPTRTIGVLIDINEEQERMFLLNNLLDEVPAGIGIYEIKGGQASLLNLNAAYYNMLGAEPAARKQFLGTNSLEAVHPKDRKIIESAILRLKAGEDKVNALYRAKCGDGQWKWLNLTACAVERRENFIKVYAAFSDCDEMMRTQQELQNNRTMLNAALASAQVMEWRYDFKRKIVTDSGAFGTNYGWPKVIENIPDVFLDAGRDGLIHQDSVEDFAWLFAHCGEGRRIQKDIRCKSPDGSKYIWQRVIYTPVFDKNGMCKECIGTAVNITEQKEREQNYEEQLRLRKVAAQEALAMASYNLTQNRMTEAESSNPELYRIMSCTTVDDVLRGIRECSADAEEEKRFLPVYDCKTMLRAFENGTTHIEIRHHLKHDSRWVQSSFDMLVNPYTGDVEAASVLRDITDMVRAELVVNRLLDVDYQIIMTVDAKTGAVQPFKNGMKEAHLKAFTEIQAGLDVFENTENADRTGRENSLQYIKQQLEKMAVYDSLYVKRTGDKPVYKRIMYTYLENSRDTILCAVQDVSDTYEQEEKQKEALARALHAAEEASHSKSEFLSRMSHDMRTPMNGILGLAELSSQENDPNILKDYIARMKESGIYLLSLINDTLDFQRIERGKMQLNKQIVYIKTLYESIVALIKPSVEKKKIDFQIVNHNADLDWYVYLDPVRIKQIFVNLLSNAVKFTPAGGSIIMDIQYLAREGMISHNCIKIIDHGIGMSEEFVKTRLFTPFEQEQNMVSSQYAGSGLGLSITRNLLEMMGGRIEVESALGRGTTMSVYLDFEQVDSEKALKSLTNDQNERTDTAEKLSGKQVLLVEDHPLNAKIAQTLLERVGCTVYWMDNGQKGVQAFEDSPVGAFDAVLMDIRMPILDGLEAAKAIRMLNRADAKTVPIIAMTANAYDEDRKKSKESGMNMHLTKPIEPAILYEALKKYMEL</sequence>
<comment type="catalytic activity">
    <reaction evidence="1">
        <text>ATP + protein L-histidine = ADP + protein N-phospho-L-histidine.</text>
        <dbReference type="EC" id="2.7.13.3"/>
    </reaction>
</comment>
<comment type="caution">
    <text evidence="14">The sequence shown here is derived from an EMBL/GenBank/DDBJ whole genome shotgun (WGS) entry which is preliminary data.</text>
</comment>
<dbReference type="EC" id="2.7.13.3" evidence="2"/>
<evidence type="ECO:0000256" key="7">
    <source>
        <dbReference type="ARBA" id="ARBA00023012"/>
    </source>
</evidence>
<evidence type="ECO:0000259" key="11">
    <source>
        <dbReference type="PROSITE" id="PS50109"/>
    </source>
</evidence>
<dbReference type="SUPFAM" id="SSF55874">
    <property type="entry name" value="ATPase domain of HSP90 chaperone/DNA topoisomerase II/histidine kinase"/>
    <property type="match status" value="1"/>
</dbReference>
<feature type="domain" description="PAC" evidence="13">
    <location>
        <begin position="593"/>
        <end position="646"/>
    </location>
</feature>
<dbReference type="EMBL" id="QVIA01000019">
    <property type="protein sequence ID" value="RGC28754.1"/>
    <property type="molecule type" value="Genomic_DNA"/>
</dbReference>
<evidence type="ECO:0000256" key="3">
    <source>
        <dbReference type="ARBA" id="ARBA00018672"/>
    </source>
</evidence>
<dbReference type="GO" id="GO:0009927">
    <property type="term" value="F:histidine phosphotransfer kinase activity"/>
    <property type="evidence" value="ECO:0007669"/>
    <property type="project" value="TreeGrafter"/>
</dbReference>
<proteinExistence type="predicted"/>
<feature type="domain" description="PAC" evidence="13">
    <location>
        <begin position="338"/>
        <end position="390"/>
    </location>
</feature>
<dbReference type="CDD" id="cd00130">
    <property type="entry name" value="PAS"/>
    <property type="match status" value="4"/>
</dbReference>
<dbReference type="NCBIfam" id="TIGR00229">
    <property type="entry name" value="sensory_box"/>
    <property type="match status" value="3"/>
</dbReference>
<gene>
    <name evidence="14" type="ORF">DWX41_16010</name>
</gene>
<dbReference type="Pfam" id="PF00512">
    <property type="entry name" value="HisKA"/>
    <property type="match status" value="1"/>
</dbReference>
<accession>A0A3E2WNV4</accession>
<dbReference type="InterPro" id="IPR001610">
    <property type="entry name" value="PAC"/>
</dbReference>
<dbReference type="SMART" id="SM00448">
    <property type="entry name" value="REC"/>
    <property type="match status" value="1"/>
</dbReference>
<keyword evidence="7" id="KW-0902">Two-component regulatory system</keyword>
<feature type="domain" description="Response regulatory" evidence="12">
    <location>
        <begin position="1173"/>
        <end position="1294"/>
    </location>
</feature>
<dbReference type="SUPFAM" id="SSF47384">
    <property type="entry name" value="Homodimeric domain of signal transducing histidine kinase"/>
    <property type="match status" value="1"/>
</dbReference>
<dbReference type="Gene3D" id="1.10.287.130">
    <property type="match status" value="1"/>
</dbReference>
<dbReference type="InterPro" id="IPR000700">
    <property type="entry name" value="PAS-assoc_C"/>
</dbReference>
<dbReference type="SMART" id="SM00387">
    <property type="entry name" value="HATPase_c"/>
    <property type="match status" value="1"/>
</dbReference>
<dbReference type="Pfam" id="PF02518">
    <property type="entry name" value="HATPase_c"/>
    <property type="match status" value="1"/>
</dbReference>
<dbReference type="SUPFAM" id="SSF55785">
    <property type="entry name" value="PYP-like sensor domain (PAS domain)"/>
    <property type="match status" value="5"/>
</dbReference>
<dbReference type="CDD" id="cd17546">
    <property type="entry name" value="REC_hyHK_CKI1_RcsC-like"/>
    <property type="match status" value="1"/>
</dbReference>
<evidence type="ECO:0000256" key="8">
    <source>
        <dbReference type="ARBA" id="ARBA00024867"/>
    </source>
</evidence>
<keyword evidence="5" id="KW-0808">Transferase</keyword>
<feature type="modified residue" description="4-aspartylphosphate" evidence="9">
    <location>
        <position position="1225"/>
    </location>
</feature>
<evidence type="ECO:0000259" key="13">
    <source>
        <dbReference type="PROSITE" id="PS50113"/>
    </source>
</evidence>
<evidence type="ECO:0000256" key="9">
    <source>
        <dbReference type="PROSITE-ProRule" id="PRU00169"/>
    </source>
</evidence>
<dbReference type="Pfam" id="PF08447">
    <property type="entry name" value="PAS_3"/>
    <property type="match status" value="3"/>
</dbReference>
<feature type="domain" description="PAC" evidence="13">
    <location>
        <begin position="84"/>
        <end position="134"/>
    </location>
</feature>
<dbReference type="CDD" id="cd00082">
    <property type="entry name" value="HisKA"/>
    <property type="match status" value="1"/>
</dbReference>
<dbReference type="GO" id="GO:0005886">
    <property type="term" value="C:plasma membrane"/>
    <property type="evidence" value="ECO:0007669"/>
    <property type="project" value="TreeGrafter"/>
</dbReference>
<feature type="domain" description="PAC" evidence="13">
    <location>
        <begin position="207"/>
        <end position="259"/>
    </location>
</feature>
<dbReference type="Pfam" id="PF13426">
    <property type="entry name" value="PAS_9"/>
    <property type="match status" value="1"/>
</dbReference>
<evidence type="ECO:0000256" key="10">
    <source>
        <dbReference type="SAM" id="Coils"/>
    </source>
</evidence>
<dbReference type="SMART" id="SM00388">
    <property type="entry name" value="HisKA"/>
    <property type="match status" value="1"/>
</dbReference>
<dbReference type="InterPro" id="IPR011006">
    <property type="entry name" value="CheY-like_superfamily"/>
</dbReference>
<keyword evidence="4 9" id="KW-0597">Phosphoprotein</keyword>
<dbReference type="InterPro" id="IPR003661">
    <property type="entry name" value="HisK_dim/P_dom"/>
</dbReference>
<dbReference type="RefSeq" id="WP_117441079.1">
    <property type="nucleotide sequence ID" value="NZ_QVIA01000019.1"/>
</dbReference>
<evidence type="ECO:0000256" key="6">
    <source>
        <dbReference type="ARBA" id="ARBA00022777"/>
    </source>
</evidence>
<dbReference type="InterPro" id="IPR005467">
    <property type="entry name" value="His_kinase_dom"/>
</dbReference>
<dbReference type="InterPro" id="IPR004358">
    <property type="entry name" value="Sig_transdc_His_kin-like_C"/>
</dbReference>
<keyword evidence="6" id="KW-0418">Kinase</keyword>
<evidence type="ECO:0000256" key="1">
    <source>
        <dbReference type="ARBA" id="ARBA00000085"/>
    </source>
</evidence>
<dbReference type="PROSITE" id="PS50113">
    <property type="entry name" value="PAC"/>
    <property type="match status" value="4"/>
</dbReference>
<protein>
    <recommendedName>
        <fullName evidence="3">Stage 0 sporulation protein A homolog</fullName>
        <ecNumber evidence="2">2.7.13.3</ecNumber>
    </recommendedName>
</protein>
<feature type="domain" description="Histidine kinase" evidence="11">
    <location>
        <begin position="921"/>
        <end position="1145"/>
    </location>
</feature>
<evidence type="ECO:0000313" key="15">
    <source>
        <dbReference type="Proteomes" id="UP000261111"/>
    </source>
</evidence>
<dbReference type="Proteomes" id="UP000261111">
    <property type="component" value="Unassembled WGS sequence"/>
</dbReference>
<dbReference type="InterPro" id="IPR036890">
    <property type="entry name" value="HATPase_C_sf"/>
</dbReference>
<dbReference type="SUPFAM" id="SSF52172">
    <property type="entry name" value="CheY-like"/>
    <property type="match status" value="1"/>
</dbReference>
<dbReference type="InterPro" id="IPR001789">
    <property type="entry name" value="Sig_transdc_resp-reg_receiver"/>
</dbReference>
<dbReference type="Pfam" id="PF00072">
    <property type="entry name" value="Response_reg"/>
    <property type="match status" value="1"/>
</dbReference>
<dbReference type="InterPro" id="IPR035965">
    <property type="entry name" value="PAS-like_dom_sf"/>
</dbReference>
<evidence type="ECO:0000259" key="12">
    <source>
        <dbReference type="PROSITE" id="PS50110"/>
    </source>
</evidence>
<dbReference type="PANTHER" id="PTHR43047">
    <property type="entry name" value="TWO-COMPONENT HISTIDINE PROTEIN KINASE"/>
    <property type="match status" value="1"/>
</dbReference>
<evidence type="ECO:0000313" key="14">
    <source>
        <dbReference type="EMBL" id="RGC28754.1"/>
    </source>
</evidence>
<evidence type="ECO:0000256" key="2">
    <source>
        <dbReference type="ARBA" id="ARBA00012438"/>
    </source>
</evidence>
<dbReference type="InterPro" id="IPR013655">
    <property type="entry name" value="PAS_fold_3"/>
</dbReference>
<dbReference type="Gene3D" id="3.30.450.20">
    <property type="entry name" value="PAS domain"/>
    <property type="match status" value="5"/>
</dbReference>
<dbReference type="PROSITE" id="PS50110">
    <property type="entry name" value="RESPONSE_REGULATORY"/>
    <property type="match status" value="1"/>
</dbReference>
<dbReference type="Gene3D" id="3.30.565.10">
    <property type="entry name" value="Histidine kinase-like ATPase, C-terminal domain"/>
    <property type="match status" value="1"/>
</dbReference>